<dbReference type="Gene3D" id="3.30.450.380">
    <property type="match status" value="1"/>
</dbReference>
<dbReference type="Pfam" id="PF00437">
    <property type="entry name" value="T2SSE"/>
    <property type="match status" value="1"/>
</dbReference>
<feature type="non-terminal residue" evidence="3">
    <location>
        <position position="1"/>
    </location>
</feature>
<name>X0VAX5_9ZZZZ</name>
<dbReference type="AlphaFoldDB" id="X0VAX5"/>
<dbReference type="InterPro" id="IPR027417">
    <property type="entry name" value="P-loop_NTPase"/>
</dbReference>
<sequence>SKTEKVISNILAEKASGLISSYEVRKELVKEIADEALGLGPLEDLLRDPDITEVMVNNKDQVYVERFGKIELTGKKFISNEQVRAVIERIVAPLGRRIDESIPMVDARLPDGSRVNAIIPPLSLKGPTLTIRKFSRERLTMENLININSLTPDMAQFLEACVLVRRNIIVSGGTGSGKTTLLNALSQYIPDRERIVTIEDAAELKLRQRHWISLEARQPNIEGKGAIPIRRLFRNSLRMRPDRIIIGECRGDEAPDM</sequence>
<proteinExistence type="inferred from homology"/>
<dbReference type="EMBL" id="BARS01036445">
    <property type="protein sequence ID" value="GAG15420.1"/>
    <property type="molecule type" value="Genomic_DNA"/>
</dbReference>
<comment type="caution">
    <text evidence="3">The sequence shown here is derived from an EMBL/GenBank/DDBJ whole genome shotgun (WGS) entry which is preliminary data.</text>
</comment>
<dbReference type="PANTHER" id="PTHR30486:SF15">
    <property type="entry name" value="TYPE II_IV SECRETION SYSTEM ATPASE"/>
    <property type="match status" value="1"/>
</dbReference>
<comment type="similarity">
    <text evidence="1">Belongs to the GSP E family.</text>
</comment>
<gene>
    <name evidence="3" type="ORF">S01H1_56022</name>
</gene>
<dbReference type="Gene3D" id="3.40.50.300">
    <property type="entry name" value="P-loop containing nucleotide triphosphate hydrolases"/>
    <property type="match status" value="1"/>
</dbReference>
<dbReference type="PANTHER" id="PTHR30486">
    <property type="entry name" value="TWITCHING MOTILITY PROTEIN PILT"/>
    <property type="match status" value="1"/>
</dbReference>
<evidence type="ECO:0000313" key="3">
    <source>
        <dbReference type="EMBL" id="GAG15420.1"/>
    </source>
</evidence>
<evidence type="ECO:0000259" key="2">
    <source>
        <dbReference type="Pfam" id="PF00437"/>
    </source>
</evidence>
<accession>X0VAX5</accession>
<dbReference type="InterPro" id="IPR050921">
    <property type="entry name" value="T4SS_GSP_E_ATPase"/>
</dbReference>
<organism evidence="3">
    <name type="scientific">marine sediment metagenome</name>
    <dbReference type="NCBI Taxonomy" id="412755"/>
    <lineage>
        <taxon>unclassified sequences</taxon>
        <taxon>metagenomes</taxon>
        <taxon>ecological metagenomes</taxon>
    </lineage>
</organism>
<feature type="non-terminal residue" evidence="3">
    <location>
        <position position="257"/>
    </location>
</feature>
<feature type="domain" description="Bacterial type II secretion system protein E" evidence="2">
    <location>
        <begin position="37"/>
        <end position="254"/>
    </location>
</feature>
<dbReference type="CDD" id="cd01130">
    <property type="entry name" value="VirB11-like_ATPase"/>
    <property type="match status" value="1"/>
</dbReference>
<dbReference type="GO" id="GO:0016887">
    <property type="term" value="F:ATP hydrolysis activity"/>
    <property type="evidence" value="ECO:0007669"/>
    <property type="project" value="InterPro"/>
</dbReference>
<evidence type="ECO:0000256" key="1">
    <source>
        <dbReference type="ARBA" id="ARBA00006611"/>
    </source>
</evidence>
<dbReference type="InterPro" id="IPR001482">
    <property type="entry name" value="T2SS/T4SS_dom"/>
</dbReference>
<dbReference type="SUPFAM" id="SSF52540">
    <property type="entry name" value="P-loop containing nucleoside triphosphate hydrolases"/>
    <property type="match status" value="1"/>
</dbReference>
<protein>
    <recommendedName>
        <fullName evidence="2">Bacterial type II secretion system protein E domain-containing protein</fullName>
    </recommendedName>
</protein>
<reference evidence="3" key="1">
    <citation type="journal article" date="2014" name="Front. Microbiol.">
        <title>High frequency of phylogenetically diverse reductive dehalogenase-homologous genes in deep subseafloor sedimentary metagenomes.</title>
        <authorList>
            <person name="Kawai M."/>
            <person name="Futagami T."/>
            <person name="Toyoda A."/>
            <person name="Takaki Y."/>
            <person name="Nishi S."/>
            <person name="Hori S."/>
            <person name="Arai W."/>
            <person name="Tsubouchi T."/>
            <person name="Morono Y."/>
            <person name="Uchiyama I."/>
            <person name="Ito T."/>
            <person name="Fujiyama A."/>
            <person name="Inagaki F."/>
            <person name="Takami H."/>
        </authorList>
    </citation>
    <scope>NUCLEOTIDE SEQUENCE</scope>
    <source>
        <strain evidence="3">Expedition CK06-06</strain>
    </source>
</reference>